<feature type="transmembrane region" description="Helical" evidence="7">
    <location>
        <begin position="20"/>
        <end position="42"/>
    </location>
</feature>
<sequence>MIKLAMYFKRRTDGRFYKSLYISGNFIFVAFAMAWVIFRLYWYPCKLLYATLYGGVYLGPQDGKFMPLLGVMLILIYGMNVYWFNFIIRMVWRVASTGEDPEDNREYDTTAVSGLDQQKLDLIAAKKTKSRKKKE</sequence>
<feature type="domain" description="TLC" evidence="8">
    <location>
        <begin position="22"/>
        <end position="89"/>
    </location>
</feature>
<evidence type="ECO:0000256" key="3">
    <source>
        <dbReference type="ARBA" id="ARBA00004991"/>
    </source>
</evidence>
<evidence type="ECO:0000256" key="5">
    <source>
        <dbReference type="ARBA" id="ARBA00022989"/>
    </source>
</evidence>
<comment type="caution">
    <text evidence="9">The sequence shown here is derived from an EMBL/GenBank/DDBJ whole genome shotgun (WGS) entry which is preliminary data.</text>
</comment>
<comment type="subcellular location">
    <subcellularLocation>
        <location evidence="1">Membrane</location>
        <topology evidence="1">Multi-pass membrane protein</topology>
    </subcellularLocation>
</comment>
<evidence type="ECO:0000256" key="6">
    <source>
        <dbReference type="ARBA" id="ARBA00023136"/>
    </source>
</evidence>
<dbReference type="InterPro" id="IPR016439">
    <property type="entry name" value="Lag1/Lac1-like"/>
</dbReference>
<comment type="pathway">
    <text evidence="2">Lipid metabolism; sphingolipid metabolism.</text>
</comment>
<evidence type="ECO:0000256" key="2">
    <source>
        <dbReference type="ARBA" id="ARBA00004760"/>
    </source>
</evidence>
<dbReference type="STRING" id="2018661.A0A2A2KQ16"/>
<dbReference type="Pfam" id="PF03798">
    <property type="entry name" value="TRAM_LAG1_CLN8"/>
    <property type="match status" value="1"/>
</dbReference>
<evidence type="ECO:0000259" key="8">
    <source>
        <dbReference type="Pfam" id="PF03798"/>
    </source>
</evidence>
<reference evidence="9 10" key="1">
    <citation type="journal article" date="2017" name="Curr. Biol.">
        <title>Genome architecture and evolution of a unichromosomal asexual nematode.</title>
        <authorList>
            <person name="Fradin H."/>
            <person name="Zegar C."/>
            <person name="Gutwein M."/>
            <person name="Lucas J."/>
            <person name="Kovtun M."/>
            <person name="Corcoran D."/>
            <person name="Baugh L.R."/>
            <person name="Kiontke K."/>
            <person name="Gunsalus K."/>
            <person name="Fitch D.H."/>
            <person name="Piano F."/>
        </authorList>
    </citation>
    <scope>NUCLEOTIDE SEQUENCE [LARGE SCALE GENOMIC DNA]</scope>
    <source>
        <strain evidence="9">PF1309</strain>
    </source>
</reference>
<name>A0A2A2KQ16_9BILA</name>
<dbReference type="OrthoDB" id="537032at2759"/>
<keyword evidence="4 7" id="KW-0812">Transmembrane</keyword>
<proteinExistence type="predicted"/>
<keyword evidence="5 7" id="KW-1133">Transmembrane helix</keyword>
<dbReference type="PANTHER" id="PTHR12560:SF58">
    <property type="entry name" value="CERAMIDE SYNTHASE 1"/>
    <property type="match status" value="1"/>
</dbReference>
<dbReference type="GO" id="GO:0050291">
    <property type="term" value="F:sphingosine N-acyltransferase activity"/>
    <property type="evidence" value="ECO:0007669"/>
    <property type="project" value="InterPro"/>
</dbReference>
<comment type="pathway">
    <text evidence="3">Sphingolipid metabolism.</text>
</comment>
<dbReference type="UniPathway" id="UPA00222"/>
<dbReference type="Proteomes" id="UP000218231">
    <property type="component" value="Unassembled WGS sequence"/>
</dbReference>
<dbReference type="GO" id="GO:0046513">
    <property type="term" value="P:ceramide biosynthetic process"/>
    <property type="evidence" value="ECO:0007669"/>
    <property type="project" value="InterPro"/>
</dbReference>
<accession>A0A2A2KQ16</accession>
<evidence type="ECO:0000313" key="9">
    <source>
        <dbReference type="EMBL" id="PAV75907.1"/>
    </source>
</evidence>
<dbReference type="PANTHER" id="PTHR12560">
    <property type="entry name" value="LONGEVITY ASSURANCE FACTOR 1 LAG1"/>
    <property type="match status" value="1"/>
</dbReference>
<protein>
    <recommendedName>
        <fullName evidence="8">TLC domain-containing protein</fullName>
    </recommendedName>
</protein>
<gene>
    <name evidence="9" type="ORF">WR25_01218</name>
</gene>
<evidence type="ECO:0000256" key="4">
    <source>
        <dbReference type="ARBA" id="ARBA00022692"/>
    </source>
</evidence>
<keyword evidence="10" id="KW-1185">Reference proteome</keyword>
<dbReference type="EMBL" id="LIAE01008012">
    <property type="protein sequence ID" value="PAV75907.1"/>
    <property type="molecule type" value="Genomic_DNA"/>
</dbReference>
<organism evidence="9 10">
    <name type="scientific">Diploscapter pachys</name>
    <dbReference type="NCBI Taxonomy" id="2018661"/>
    <lineage>
        <taxon>Eukaryota</taxon>
        <taxon>Metazoa</taxon>
        <taxon>Ecdysozoa</taxon>
        <taxon>Nematoda</taxon>
        <taxon>Chromadorea</taxon>
        <taxon>Rhabditida</taxon>
        <taxon>Rhabditina</taxon>
        <taxon>Rhabditomorpha</taxon>
        <taxon>Rhabditoidea</taxon>
        <taxon>Rhabditidae</taxon>
        <taxon>Diploscapter</taxon>
    </lineage>
</organism>
<feature type="transmembrane region" description="Helical" evidence="7">
    <location>
        <begin position="65"/>
        <end position="84"/>
    </location>
</feature>
<dbReference type="InterPro" id="IPR006634">
    <property type="entry name" value="TLC-dom"/>
</dbReference>
<evidence type="ECO:0000313" key="10">
    <source>
        <dbReference type="Proteomes" id="UP000218231"/>
    </source>
</evidence>
<dbReference type="AlphaFoldDB" id="A0A2A2KQ16"/>
<keyword evidence="6 7" id="KW-0472">Membrane</keyword>
<dbReference type="GO" id="GO:0016020">
    <property type="term" value="C:membrane"/>
    <property type="evidence" value="ECO:0007669"/>
    <property type="project" value="UniProtKB-SubCell"/>
</dbReference>
<evidence type="ECO:0000256" key="1">
    <source>
        <dbReference type="ARBA" id="ARBA00004141"/>
    </source>
</evidence>
<evidence type="ECO:0000256" key="7">
    <source>
        <dbReference type="SAM" id="Phobius"/>
    </source>
</evidence>